<dbReference type="Gene3D" id="3.90.190.10">
    <property type="entry name" value="Protein tyrosine phosphatase superfamily"/>
    <property type="match status" value="1"/>
</dbReference>
<dbReference type="InterPro" id="IPR016130">
    <property type="entry name" value="Tyr_Pase_AS"/>
</dbReference>
<dbReference type="InterPro" id="IPR000340">
    <property type="entry name" value="Dual-sp_phosphatase_cat-dom"/>
</dbReference>
<dbReference type="KEGG" id="vg:40526764"/>
<proteinExistence type="predicted"/>
<organism evidence="5 6">
    <name type="scientific">Lonomia obliqua multiple nucleopolyhedrovirus</name>
    <dbReference type="NCBI Taxonomy" id="134394"/>
    <lineage>
        <taxon>Viruses</taxon>
        <taxon>Viruses incertae sedis</taxon>
        <taxon>Naldaviricetes</taxon>
        <taxon>Lefavirales</taxon>
        <taxon>Baculoviridae</taxon>
        <taxon>Alphabaculovirus</taxon>
        <taxon>Alphabaculovirus lonobliquae</taxon>
        <taxon>Lonomia obliqua nucleopolyhedrovirus</taxon>
    </lineage>
</organism>
<dbReference type="InterPro" id="IPR029021">
    <property type="entry name" value="Prot-tyrosine_phosphatase-like"/>
</dbReference>
<name>A0A126FC86_9ABAC</name>
<keyword evidence="6" id="KW-1185">Reference proteome</keyword>
<keyword evidence="2" id="KW-0904">Protein phosphatase</keyword>
<protein>
    <submittedName>
        <fullName evidence="5">Protein tyrosine phosphatase 1</fullName>
    </submittedName>
</protein>
<evidence type="ECO:0000259" key="3">
    <source>
        <dbReference type="PROSITE" id="PS50054"/>
    </source>
</evidence>
<evidence type="ECO:0000259" key="4">
    <source>
        <dbReference type="PROSITE" id="PS50056"/>
    </source>
</evidence>
<evidence type="ECO:0000256" key="1">
    <source>
        <dbReference type="ARBA" id="ARBA00022801"/>
    </source>
</evidence>
<dbReference type="PROSITE" id="PS00383">
    <property type="entry name" value="TYR_PHOSPHATASE_1"/>
    <property type="match status" value="1"/>
</dbReference>
<evidence type="ECO:0000313" key="6">
    <source>
        <dbReference type="Proteomes" id="UP000297030"/>
    </source>
</evidence>
<feature type="domain" description="Tyrosine-protein phosphatase" evidence="3">
    <location>
        <begin position="24"/>
        <end position="171"/>
    </location>
</feature>
<dbReference type="InterPro" id="IPR000387">
    <property type="entry name" value="Tyr_Pase_dom"/>
</dbReference>
<accession>A0A126FC86</accession>
<dbReference type="PANTHER" id="PTHR10367:SF9">
    <property type="entry name" value="DUAL-SPECIFICITY PHOSPHATASE 11 (RNA_RNP COMPLEX 1-INTERACTING)"/>
    <property type="match status" value="1"/>
</dbReference>
<dbReference type="GeneID" id="40526764"/>
<dbReference type="SUPFAM" id="SSF52799">
    <property type="entry name" value="(Phosphotyrosine protein) phosphatases II"/>
    <property type="match status" value="1"/>
</dbReference>
<dbReference type="InterPro" id="IPR051029">
    <property type="entry name" value="mRNA_Capping_Enz/RNA_Phosphat"/>
</dbReference>
<dbReference type="GO" id="GO:0004721">
    <property type="term" value="F:phosphoprotein phosphatase activity"/>
    <property type="evidence" value="ECO:0007669"/>
    <property type="project" value="UniProtKB-KW"/>
</dbReference>
<reference evidence="5 6" key="1">
    <citation type="submission" date="2015-02" db="EMBL/GenBank/DDBJ databases">
        <title>Complete genome of a baculovirus isolated from a medical interest larvae: lLonomia obliqua (Lepidoptera: Saturniidae).</title>
        <authorList>
            <person name="Clara A.-S.W."/>
            <person name="Daniel A.-A.M.P."/>
            <person name="Miguel A.S."/>
            <person name="Jhon F.E.A."/>
            <person name="Fabricio M.S."/>
            <person name="Jose W.L.C."/>
            <person name="Bergmann R.M."/>
            <person name="Fernando M.L."/>
        </authorList>
    </citation>
    <scope>NUCLEOTIDE SEQUENCE [LARGE SCALE GENOMIC DNA]</scope>
    <source>
        <strain evidence="5">SP/2000</strain>
    </source>
</reference>
<gene>
    <name evidence="5" type="primary">ptp-1</name>
</gene>
<dbReference type="Proteomes" id="UP000297030">
    <property type="component" value="Segment"/>
</dbReference>
<dbReference type="PROSITE" id="PS50056">
    <property type="entry name" value="TYR_PHOSPHATASE_2"/>
    <property type="match status" value="1"/>
</dbReference>
<evidence type="ECO:0000313" key="5">
    <source>
        <dbReference type="EMBL" id="AKN81014.1"/>
    </source>
</evidence>
<dbReference type="RefSeq" id="YP_009666494.1">
    <property type="nucleotide sequence ID" value="NC_043520.1"/>
</dbReference>
<feature type="domain" description="Tyrosine specific protein phosphatases" evidence="4">
    <location>
        <begin position="99"/>
        <end position="171"/>
    </location>
</feature>
<sequence>MFPERWHDYLLCGTVIDKTNIICFKVPLKRSVFIFNYVTSNVDVWTVDRLLQQNPTIGAVIDLTNTSKYYDSKQVKRAGVLYKKIPVAGQVVPSEEDVKKFIDTIEEFTEKCPSMLIGVHCTHGVNRTGYMVCKYMQNKLHVSPKESLEKFESARGHKIERQNYIDNLLQY</sequence>
<dbReference type="PANTHER" id="PTHR10367">
    <property type="entry name" value="MRNA-CAPPING ENZYME"/>
    <property type="match status" value="1"/>
</dbReference>
<dbReference type="GO" id="GO:0004651">
    <property type="term" value="F:polynucleotide 5'-phosphatase activity"/>
    <property type="evidence" value="ECO:0007669"/>
    <property type="project" value="TreeGrafter"/>
</dbReference>
<evidence type="ECO:0000256" key="2">
    <source>
        <dbReference type="ARBA" id="ARBA00022912"/>
    </source>
</evidence>
<dbReference type="InterPro" id="IPR020422">
    <property type="entry name" value="TYR_PHOSPHATASE_DUAL_dom"/>
</dbReference>
<dbReference type="PROSITE" id="PS50054">
    <property type="entry name" value="TYR_PHOSPHATASE_DUAL"/>
    <property type="match status" value="1"/>
</dbReference>
<dbReference type="Pfam" id="PF00782">
    <property type="entry name" value="DSPc"/>
    <property type="match status" value="1"/>
</dbReference>
<keyword evidence="1" id="KW-0378">Hydrolase</keyword>
<dbReference type="EMBL" id="KP763670">
    <property type="protein sequence ID" value="AKN81014.1"/>
    <property type="molecule type" value="Genomic_DNA"/>
</dbReference>